<gene>
    <name evidence="2" type="ORF">ABA31_12300</name>
</gene>
<keyword evidence="1" id="KW-0472">Membrane</keyword>
<keyword evidence="3" id="KW-1185">Reference proteome</keyword>
<feature type="transmembrane region" description="Helical" evidence="1">
    <location>
        <begin position="74"/>
        <end position="95"/>
    </location>
</feature>
<evidence type="ECO:0000256" key="1">
    <source>
        <dbReference type="SAM" id="Phobius"/>
    </source>
</evidence>
<sequence>MTQESARARGARALALWTLALGFVGVVLTSLSAAGWLRGLRFGCSWAAGGTESPTVADGAWSCGDGLVLLMPGIAILVLGGLAVLIAALIVLASWDRVRERAVMVAALAILGAAPTVVTCLALLRDASVHDRTMQEAIAAGAESRLAQWDGFALPALVATVGAACLAVVGLWLRARGRALRGAAALVIVALALLLVAAALSMLGTLSLGLTAASIIAAAWQLAAAVRPGSREALQKSSAPMSIERVPDRRPE</sequence>
<comment type="caution">
    <text evidence="2">The sequence shown here is derived from an EMBL/GenBank/DDBJ whole genome shotgun (WGS) entry which is preliminary data.</text>
</comment>
<evidence type="ECO:0000313" key="2">
    <source>
        <dbReference type="EMBL" id="GEK79879.1"/>
    </source>
</evidence>
<dbReference type="RefSeq" id="WP_146793662.1">
    <property type="nucleotide sequence ID" value="NZ_BJUU01000005.1"/>
</dbReference>
<feature type="transmembrane region" description="Helical" evidence="1">
    <location>
        <begin position="152"/>
        <end position="173"/>
    </location>
</feature>
<dbReference type="Proteomes" id="UP000321749">
    <property type="component" value="Unassembled WGS sequence"/>
</dbReference>
<keyword evidence="1" id="KW-1133">Transmembrane helix</keyword>
<reference evidence="2 3" key="1">
    <citation type="submission" date="2019-07" db="EMBL/GenBank/DDBJ databases">
        <title>Whole genome shotgun sequence of Agrococcus baldri NBRC 103055.</title>
        <authorList>
            <person name="Hosoyama A."/>
            <person name="Uohara A."/>
            <person name="Ohji S."/>
            <person name="Ichikawa N."/>
        </authorList>
    </citation>
    <scope>NUCLEOTIDE SEQUENCE [LARGE SCALE GENOMIC DNA]</scope>
    <source>
        <strain evidence="2 3">NBRC 103055</strain>
    </source>
</reference>
<feature type="transmembrane region" description="Helical" evidence="1">
    <location>
        <begin position="102"/>
        <end position="124"/>
    </location>
</feature>
<dbReference type="EMBL" id="BJUU01000005">
    <property type="protein sequence ID" value="GEK79879.1"/>
    <property type="molecule type" value="Genomic_DNA"/>
</dbReference>
<evidence type="ECO:0000313" key="3">
    <source>
        <dbReference type="Proteomes" id="UP000321749"/>
    </source>
</evidence>
<feature type="transmembrane region" description="Helical" evidence="1">
    <location>
        <begin position="180"/>
        <end position="200"/>
    </location>
</feature>
<dbReference type="AlphaFoldDB" id="A0AA87RB94"/>
<feature type="transmembrane region" description="Helical" evidence="1">
    <location>
        <begin position="206"/>
        <end position="226"/>
    </location>
</feature>
<organism evidence="2 3">
    <name type="scientific">Agrococcus baldri</name>
    <dbReference type="NCBI Taxonomy" id="153730"/>
    <lineage>
        <taxon>Bacteria</taxon>
        <taxon>Bacillati</taxon>
        <taxon>Actinomycetota</taxon>
        <taxon>Actinomycetes</taxon>
        <taxon>Micrococcales</taxon>
        <taxon>Microbacteriaceae</taxon>
        <taxon>Agrococcus</taxon>
    </lineage>
</organism>
<protein>
    <submittedName>
        <fullName evidence="2">Uncharacterized protein</fullName>
    </submittedName>
</protein>
<proteinExistence type="predicted"/>
<accession>A0AA87RB94</accession>
<keyword evidence="1" id="KW-0812">Transmembrane</keyword>
<name>A0AA87RB94_9MICO</name>